<feature type="domain" description="RRM" evidence="10">
    <location>
        <begin position="217"/>
        <end position="295"/>
    </location>
</feature>
<feature type="compositionally biased region" description="Polar residues" evidence="9">
    <location>
        <begin position="320"/>
        <end position="329"/>
    </location>
</feature>
<evidence type="ECO:0000256" key="6">
    <source>
        <dbReference type="ARBA" id="ARBA00022884"/>
    </source>
</evidence>
<feature type="compositionally biased region" description="Basic and acidic residues" evidence="9">
    <location>
        <begin position="100"/>
        <end position="111"/>
    </location>
</feature>
<keyword evidence="2" id="KW-0150">Chloroplast</keyword>
<dbReference type="InterPro" id="IPR048289">
    <property type="entry name" value="RRM2_NsCP33-like"/>
</dbReference>
<reference evidence="11 12" key="1">
    <citation type="journal article" date="2022" name="Nat. Plants">
        <title>Genomes of leafy and leafless Platanthera orchids illuminate the evolution of mycoheterotrophy.</title>
        <authorList>
            <person name="Li M.H."/>
            <person name="Liu K.W."/>
            <person name="Li Z."/>
            <person name="Lu H.C."/>
            <person name="Ye Q.L."/>
            <person name="Zhang D."/>
            <person name="Wang J.Y."/>
            <person name="Li Y.F."/>
            <person name="Zhong Z.M."/>
            <person name="Liu X."/>
            <person name="Yu X."/>
            <person name="Liu D.K."/>
            <person name="Tu X.D."/>
            <person name="Liu B."/>
            <person name="Hao Y."/>
            <person name="Liao X.Y."/>
            <person name="Jiang Y.T."/>
            <person name="Sun W.H."/>
            <person name="Chen J."/>
            <person name="Chen Y.Q."/>
            <person name="Ai Y."/>
            <person name="Zhai J.W."/>
            <person name="Wu S.S."/>
            <person name="Zhou Z."/>
            <person name="Hsiao Y.Y."/>
            <person name="Wu W.L."/>
            <person name="Chen Y.Y."/>
            <person name="Lin Y.F."/>
            <person name="Hsu J.L."/>
            <person name="Li C.Y."/>
            <person name="Wang Z.W."/>
            <person name="Zhao X."/>
            <person name="Zhong W.Y."/>
            <person name="Ma X.K."/>
            <person name="Ma L."/>
            <person name="Huang J."/>
            <person name="Chen G.Z."/>
            <person name="Huang M.Z."/>
            <person name="Huang L."/>
            <person name="Peng D.H."/>
            <person name="Luo Y.B."/>
            <person name="Zou S.Q."/>
            <person name="Chen S.P."/>
            <person name="Lan S."/>
            <person name="Tsai W.C."/>
            <person name="Van de Peer Y."/>
            <person name="Liu Z.J."/>
        </authorList>
    </citation>
    <scope>NUCLEOTIDE SEQUENCE [LARGE SCALE GENOMIC DNA]</scope>
    <source>
        <strain evidence="11">Lor288</strain>
    </source>
</reference>
<keyword evidence="7" id="KW-0687">Ribonucleoprotein</keyword>
<feature type="region of interest" description="Disordered" evidence="9">
    <location>
        <begin position="307"/>
        <end position="329"/>
    </location>
</feature>
<evidence type="ECO:0000256" key="9">
    <source>
        <dbReference type="SAM" id="MobiDB-lite"/>
    </source>
</evidence>
<keyword evidence="5" id="KW-0677">Repeat</keyword>
<evidence type="ECO:0000256" key="4">
    <source>
        <dbReference type="ARBA" id="ARBA00022664"/>
    </source>
</evidence>
<organism evidence="11 12">
    <name type="scientific">Platanthera guangdongensis</name>
    <dbReference type="NCBI Taxonomy" id="2320717"/>
    <lineage>
        <taxon>Eukaryota</taxon>
        <taxon>Viridiplantae</taxon>
        <taxon>Streptophyta</taxon>
        <taxon>Embryophyta</taxon>
        <taxon>Tracheophyta</taxon>
        <taxon>Spermatophyta</taxon>
        <taxon>Magnoliopsida</taxon>
        <taxon>Liliopsida</taxon>
        <taxon>Asparagales</taxon>
        <taxon>Orchidaceae</taxon>
        <taxon>Orchidoideae</taxon>
        <taxon>Orchideae</taxon>
        <taxon>Orchidinae</taxon>
        <taxon>Platanthera</taxon>
    </lineage>
</organism>
<evidence type="ECO:0000256" key="5">
    <source>
        <dbReference type="ARBA" id="ARBA00022737"/>
    </source>
</evidence>
<keyword evidence="3" id="KW-0934">Plastid</keyword>
<dbReference type="InterPro" id="IPR012677">
    <property type="entry name" value="Nucleotide-bd_a/b_plait_sf"/>
</dbReference>
<evidence type="ECO:0000256" key="3">
    <source>
        <dbReference type="ARBA" id="ARBA00022640"/>
    </source>
</evidence>
<dbReference type="CDD" id="cd21608">
    <property type="entry name" value="RRM2_NsCP33_like"/>
    <property type="match status" value="1"/>
</dbReference>
<feature type="domain" description="RRM" evidence="10">
    <location>
        <begin position="114"/>
        <end position="192"/>
    </location>
</feature>
<evidence type="ECO:0000256" key="8">
    <source>
        <dbReference type="PROSITE-ProRule" id="PRU00176"/>
    </source>
</evidence>
<evidence type="ECO:0000256" key="2">
    <source>
        <dbReference type="ARBA" id="ARBA00022528"/>
    </source>
</evidence>
<protein>
    <recommendedName>
        <fullName evidence="10">RRM domain-containing protein</fullName>
    </recommendedName>
</protein>
<proteinExistence type="predicted"/>
<feature type="region of interest" description="Disordered" evidence="9">
    <location>
        <begin position="73"/>
        <end position="111"/>
    </location>
</feature>
<dbReference type="EMBL" id="JBBWWR010000004">
    <property type="protein sequence ID" value="KAK8967852.1"/>
    <property type="molecule type" value="Genomic_DNA"/>
</dbReference>
<dbReference type="InterPro" id="IPR035979">
    <property type="entry name" value="RBD_domain_sf"/>
</dbReference>
<evidence type="ECO:0000313" key="12">
    <source>
        <dbReference type="Proteomes" id="UP001412067"/>
    </source>
</evidence>
<accession>A0ABR2MVF2</accession>
<dbReference type="Pfam" id="PF00076">
    <property type="entry name" value="RRM_1"/>
    <property type="match status" value="2"/>
</dbReference>
<dbReference type="InterPro" id="IPR000504">
    <property type="entry name" value="RRM_dom"/>
</dbReference>
<sequence>MAVSAGIHLIAAAGFIAAAGSKPHNRSIFLTSLRLEIKHSCPRSSLRLLLPPSIISLSSHRRRLFTSTSSAATEFSEDFEEEDAFAEHRGNEEPEAAGQQHRDDSPPSRSIESRRLYVGNLPFTTTYSELSEIFSQAGKIDQVEIIYGRTTNRSRGFAFVTMATAVDANGAILMFDGSQIGDRTVKVNFPEVPRGGEREVMGPKLRANSRLHVDSPHKIYAGNLGWTVTSEELRDAFSAYSGLLGAKVIYERDSGLSRGFGFITFASADECLSALEAMNGKMVMGRPLRLNLASDKAKSAASSLVEASAISEGSEIGVDQESSSISNPV</sequence>
<dbReference type="Gene3D" id="3.30.70.330">
    <property type="match status" value="2"/>
</dbReference>
<dbReference type="PANTHER" id="PTHR48025">
    <property type="entry name" value="OS02G0815200 PROTEIN"/>
    <property type="match status" value="1"/>
</dbReference>
<keyword evidence="4" id="KW-0507">mRNA processing</keyword>
<comment type="caution">
    <text evidence="11">The sequence shown here is derived from an EMBL/GenBank/DDBJ whole genome shotgun (WGS) entry which is preliminary data.</text>
</comment>
<dbReference type="InterPro" id="IPR050502">
    <property type="entry name" value="Euk_RNA-bind_prot"/>
</dbReference>
<dbReference type="PROSITE" id="PS50102">
    <property type="entry name" value="RRM"/>
    <property type="match status" value="2"/>
</dbReference>
<evidence type="ECO:0000313" key="11">
    <source>
        <dbReference type="EMBL" id="KAK8967852.1"/>
    </source>
</evidence>
<evidence type="ECO:0000256" key="7">
    <source>
        <dbReference type="ARBA" id="ARBA00023274"/>
    </source>
</evidence>
<dbReference type="PANTHER" id="PTHR48025:SF11">
    <property type="entry name" value="RNA-BINDING PROTEIN CP33, CHLOROPLASTIC"/>
    <property type="match status" value="1"/>
</dbReference>
<keyword evidence="12" id="KW-1185">Reference proteome</keyword>
<dbReference type="SMART" id="SM00360">
    <property type="entry name" value="RRM"/>
    <property type="match status" value="2"/>
</dbReference>
<dbReference type="Proteomes" id="UP001412067">
    <property type="component" value="Unassembled WGS sequence"/>
</dbReference>
<feature type="compositionally biased region" description="Acidic residues" evidence="9">
    <location>
        <begin position="75"/>
        <end position="84"/>
    </location>
</feature>
<evidence type="ECO:0000259" key="10">
    <source>
        <dbReference type="PROSITE" id="PS50102"/>
    </source>
</evidence>
<keyword evidence="6 8" id="KW-0694">RNA-binding</keyword>
<comment type="subcellular location">
    <subcellularLocation>
        <location evidence="1">Plastid</location>
        <location evidence="1">Chloroplast</location>
    </subcellularLocation>
</comment>
<dbReference type="SUPFAM" id="SSF54928">
    <property type="entry name" value="RNA-binding domain, RBD"/>
    <property type="match status" value="2"/>
</dbReference>
<name>A0ABR2MVF2_9ASPA</name>
<gene>
    <name evidence="11" type="ORF">KSP40_PGU016491</name>
</gene>
<evidence type="ECO:0000256" key="1">
    <source>
        <dbReference type="ARBA" id="ARBA00004229"/>
    </source>
</evidence>